<dbReference type="AlphaFoldDB" id="A0A1B7TFY4"/>
<dbReference type="OrthoDB" id="10352516at2759"/>
<evidence type="ECO:0000313" key="4">
    <source>
        <dbReference type="Proteomes" id="UP000092321"/>
    </source>
</evidence>
<gene>
    <name evidence="3" type="ORF">HANVADRAFT_52102</name>
</gene>
<evidence type="ECO:0000313" key="3">
    <source>
        <dbReference type="EMBL" id="OBA27656.1"/>
    </source>
</evidence>
<feature type="transmembrane region" description="Helical" evidence="2">
    <location>
        <begin position="247"/>
        <end position="266"/>
    </location>
</feature>
<keyword evidence="4" id="KW-1185">Reference proteome</keyword>
<dbReference type="Proteomes" id="UP000092321">
    <property type="component" value="Unassembled WGS sequence"/>
</dbReference>
<evidence type="ECO:0008006" key="5">
    <source>
        <dbReference type="Google" id="ProtNLM"/>
    </source>
</evidence>
<reference evidence="4" key="1">
    <citation type="journal article" date="2016" name="Proc. Natl. Acad. Sci. U.S.A.">
        <title>Comparative genomics of biotechnologically important yeasts.</title>
        <authorList>
            <person name="Riley R."/>
            <person name="Haridas S."/>
            <person name="Wolfe K.H."/>
            <person name="Lopes M.R."/>
            <person name="Hittinger C.T."/>
            <person name="Goeker M."/>
            <person name="Salamov A.A."/>
            <person name="Wisecaver J.H."/>
            <person name="Long T.M."/>
            <person name="Calvey C.H."/>
            <person name="Aerts A.L."/>
            <person name="Barry K.W."/>
            <person name="Choi C."/>
            <person name="Clum A."/>
            <person name="Coughlan A.Y."/>
            <person name="Deshpande S."/>
            <person name="Douglass A.P."/>
            <person name="Hanson S.J."/>
            <person name="Klenk H.-P."/>
            <person name="LaButti K.M."/>
            <person name="Lapidus A."/>
            <person name="Lindquist E.A."/>
            <person name="Lipzen A.M."/>
            <person name="Meier-Kolthoff J.P."/>
            <person name="Ohm R.A."/>
            <person name="Otillar R.P."/>
            <person name="Pangilinan J.L."/>
            <person name="Peng Y."/>
            <person name="Rokas A."/>
            <person name="Rosa C.A."/>
            <person name="Scheuner C."/>
            <person name="Sibirny A.A."/>
            <person name="Slot J.C."/>
            <person name="Stielow J.B."/>
            <person name="Sun H."/>
            <person name="Kurtzman C.P."/>
            <person name="Blackwell M."/>
            <person name="Grigoriev I.V."/>
            <person name="Jeffries T.W."/>
        </authorList>
    </citation>
    <scope>NUCLEOTIDE SEQUENCE [LARGE SCALE GENOMIC DNA]</scope>
    <source>
        <strain evidence="4">NRRL Y-1626</strain>
    </source>
</reference>
<comment type="caution">
    <text evidence="3">The sequence shown here is derived from an EMBL/GenBank/DDBJ whole genome shotgun (WGS) entry which is preliminary data.</text>
</comment>
<feature type="compositionally biased region" description="Polar residues" evidence="1">
    <location>
        <begin position="89"/>
        <end position="101"/>
    </location>
</feature>
<protein>
    <recommendedName>
        <fullName evidence="5">Transmembrane protein</fullName>
    </recommendedName>
</protein>
<evidence type="ECO:0000256" key="1">
    <source>
        <dbReference type="SAM" id="MobiDB-lite"/>
    </source>
</evidence>
<keyword evidence="2" id="KW-0472">Membrane</keyword>
<keyword evidence="2" id="KW-0812">Transmembrane</keyword>
<feature type="region of interest" description="Disordered" evidence="1">
    <location>
        <begin position="88"/>
        <end position="107"/>
    </location>
</feature>
<keyword evidence="2" id="KW-1133">Transmembrane helix</keyword>
<organism evidence="3 4">
    <name type="scientific">Hanseniaspora valbyensis NRRL Y-1626</name>
    <dbReference type="NCBI Taxonomy" id="766949"/>
    <lineage>
        <taxon>Eukaryota</taxon>
        <taxon>Fungi</taxon>
        <taxon>Dikarya</taxon>
        <taxon>Ascomycota</taxon>
        <taxon>Saccharomycotina</taxon>
        <taxon>Saccharomycetes</taxon>
        <taxon>Saccharomycodales</taxon>
        <taxon>Saccharomycodaceae</taxon>
        <taxon>Hanseniaspora</taxon>
    </lineage>
</organism>
<evidence type="ECO:0000256" key="2">
    <source>
        <dbReference type="SAM" id="Phobius"/>
    </source>
</evidence>
<sequence length="399" mass="46691">MGKTLYQKISTEDNLTQFSKGSFDWTKVNNLRLQQKYQPDFKSDNDFQNKKELKNILKQKINHLMLIEPDTCDIFGPQNSKRIIRRRAQNPNDISKENTYLGSKIDDSPDLQQTSKSHYSNIINNNPHKISDNNEISPLNIDYSELNYKINNNEINPDQSYQSVMFNGESIEIVKNFSFIKILVNKVIEQAIFASIVLKKFQKSQYFITKDSRLQKINLETQLAIFVLSVISYSLFFLSILFKFSNVSLLCSSITCCIFQMILQYFGIDFADNDKETTTLIYCQTAIWNTINKSNLPFFLKKTLILQKALFNVFFILFLSKILFNFYGEERKNTEKYLHNFTLLNIFLLLFELVHRIIPVFVTISLSDKEELKYRQQKESVEVNSLDSGFMSQFILNSE</sequence>
<feature type="transmembrane region" description="Helical" evidence="2">
    <location>
        <begin position="309"/>
        <end position="327"/>
    </location>
</feature>
<name>A0A1B7TFY4_9ASCO</name>
<feature type="transmembrane region" description="Helical" evidence="2">
    <location>
        <begin position="347"/>
        <end position="366"/>
    </location>
</feature>
<accession>A0A1B7TFY4</accession>
<dbReference type="EMBL" id="LXPE01000007">
    <property type="protein sequence ID" value="OBA27656.1"/>
    <property type="molecule type" value="Genomic_DNA"/>
</dbReference>
<feature type="transmembrane region" description="Helical" evidence="2">
    <location>
        <begin position="223"/>
        <end position="241"/>
    </location>
</feature>
<proteinExistence type="predicted"/>